<evidence type="ECO:0000256" key="2">
    <source>
        <dbReference type="ARBA" id="ARBA00012254"/>
    </source>
</evidence>
<keyword evidence="4" id="KW-0658">Purine biosynthesis</keyword>
<comment type="pathway">
    <text evidence="1">Purine metabolism; IMP biosynthesis via de novo pathway; N(2)-formyl-N(1)-(5-phospho-D-ribosyl)glycinamide from N(1)-(5-phospho-D-ribosyl)glycinamide (10-formyl THF route): step 1/1.</text>
</comment>
<keyword evidence="11" id="KW-1185">Reference proteome</keyword>
<accession>A0A4S4L5A2</accession>
<dbReference type="InterPro" id="IPR036477">
    <property type="entry name" value="Formyl_transf_N_sf"/>
</dbReference>
<evidence type="ECO:0000259" key="9">
    <source>
        <dbReference type="Pfam" id="PF00551"/>
    </source>
</evidence>
<comment type="caution">
    <text evidence="10">The sequence shown here is derived from an EMBL/GenBank/DDBJ whole genome shotgun (WGS) entry which is preliminary data.</text>
</comment>
<evidence type="ECO:0000256" key="1">
    <source>
        <dbReference type="ARBA" id="ARBA00005054"/>
    </source>
</evidence>
<dbReference type="GO" id="GO:0004644">
    <property type="term" value="F:phosphoribosylglycinamide formyltransferase activity"/>
    <property type="evidence" value="ECO:0007669"/>
    <property type="project" value="UniProtKB-EC"/>
</dbReference>
<dbReference type="InterPro" id="IPR001555">
    <property type="entry name" value="GART_AS"/>
</dbReference>
<dbReference type="SUPFAM" id="SSF53328">
    <property type="entry name" value="Formyltransferase"/>
    <property type="match status" value="1"/>
</dbReference>
<dbReference type="PANTHER" id="PTHR43369:SF2">
    <property type="entry name" value="PHOSPHORIBOSYLGLYCINAMIDE FORMYLTRANSFERASE"/>
    <property type="match status" value="1"/>
</dbReference>
<dbReference type="PANTHER" id="PTHR43369">
    <property type="entry name" value="PHOSPHORIBOSYLGLYCINAMIDE FORMYLTRANSFERASE"/>
    <property type="match status" value="1"/>
</dbReference>
<dbReference type="Gene3D" id="3.40.50.170">
    <property type="entry name" value="Formyl transferase, N-terminal domain"/>
    <property type="match status" value="1"/>
</dbReference>
<dbReference type="GO" id="GO:0006189">
    <property type="term" value="P:'de novo' IMP biosynthetic process"/>
    <property type="evidence" value="ECO:0007669"/>
    <property type="project" value="TreeGrafter"/>
</dbReference>
<evidence type="ECO:0000256" key="4">
    <source>
        <dbReference type="ARBA" id="ARBA00022755"/>
    </source>
</evidence>
<evidence type="ECO:0000256" key="8">
    <source>
        <dbReference type="ARBA" id="ARBA00047664"/>
    </source>
</evidence>
<dbReference type="Proteomes" id="UP000308199">
    <property type="component" value="Unassembled WGS sequence"/>
</dbReference>
<name>A0A4S4L5A2_9AGAM</name>
<dbReference type="Pfam" id="PF00551">
    <property type="entry name" value="Formyl_trans_N"/>
    <property type="match status" value="1"/>
</dbReference>
<proteinExistence type="inferred from homology"/>
<evidence type="ECO:0000256" key="5">
    <source>
        <dbReference type="ARBA" id="ARBA00038440"/>
    </source>
</evidence>
<comment type="similarity">
    <text evidence="5">Belongs to the GART family.</text>
</comment>
<evidence type="ECO:0000256" key="3">
    <source>
        <dbReference type="ARBA" id="ARBA00022679"/>
    </source>
</evidence>
<gene>
    <name evidence="10" type="ORF">EW145_g4350</name>
</gene>
<dbReference type="EMBL" id="SGPK01000219">
    <property type="protein sequence ID" value="THH06061.1"/>
    <property type="molecule type" value="Genomic_DNA"/>
</dbReference>
<feature type="domain" description="Formyl transferase N-terminal" evidence="9">
    <location>
        <begin position="3"/>
        <end position="98"/>
    </location>
</feature>
<keyword evidence="3" id="KW-0808">Transferase</keyword>
<dbReference type="AlphaFoldDB" id="A0A4S4L5A2"/>
<protein>
    <recommendedName>
        <fullName evidence="2">phosphoribosylglycinamide formyltransferase 1</fullName>
        <ecNumber evidence="2">2.1.2.2</ecNumber>
    </recommendedName>
    <alternativeName>
        <fullName evidence="7">5'-phosphoribosylglycinamide transformylase</fullName>
    </alternativeName>
    <alternativeName>
        <fullName evidence="6">GAR transformylase</fullName>
    </alternativeName>
</protein>
<dbReference type="GO" id="GO:0005737">
    <property type="term" value="C:cytoplasm"/>
    <property type="evidence" value="ECO:0007669"/>
    <property type="project" value="TreeGrafter"/>
</dbReference>
<reference evidence="10 11" key="1">
    <citation type="submission" date="2019-02" db="EMBL/GenBank/DDBJ databases">
        <title>Genome sequencing of the rare red list fungi Phellinidium pouzarii.</title>
        <authorList>
            <person name="Buettner E."/>
            <person name="Kellner H."/>
        </authorList>
    </citation>
    <scope>NUCLEOTIDE SEQUENCE [LARGE SCALE GENOMIC DNA]</scope>
    <source>
        <strain evidence="10 11">DSM 108285</strain>
    </source>
</reference>
<comment type="catalytic activity">
    <reaction evidence="8">
        <text>N(1)-(5-phospho-beta-D-ribosyl)glycinamide + (6R)-10-formyltetrahydrofolate = N(2)-formyl-N(1)-(5-phospho-beta-D-ribosyl)glycinamide + (6S)-5,6,7,8-tetrahydrofolate + H(+)</text>
        <dbReference type="Rhea" id="RHEA:15053"/>
        <dbReference type="ChEBI" id="CHEBI:15378"/>
        <dbReference type="ChEBI" id="CHEBI:57453"/>
        <dbReference type="ChEBI" id="CHEBI:143788"/>
        <dbReference type="ChEBI" id="CHEBI:147286"/>
        <dbReference type="ChEBI" id="CHEBI:195366"/>
        <dbReference type="EC" id="2.1.2.2"/>
    </reaction>
</comment>
<sequence length="241" mass="27006">MHVLGERFLDMLDALRIPIINLHPALPGAFDGAHAIERAYEAFQKAEIEKVGTMVHRVIKEVDRGEPIIVREVPIEKGEPIENFEERLHKAEWEIIVLAAAKVLNDVFPAKMTGLSALVIAEITDDDEVQWVGVPKILAPGWLQLPALTVGMLGVQVLCVSISHLTGLVQVSYGGSISCWTSVGSHRTASYRCHRLQLKISLWRPETVHDARNRDLHSFDALTRIHSGFYLNLRSKRKLCK</sequence>
<organism evidence="10 11">
    <name type="scientific">Phellinidium pouzarii</name>
    <dbReference type="NCBI Taxonomy" id="167371"/>
    <lineage>
        <taxon>Eukaryota</taxon>
        <taxon>Fungi</taxon>
        <taxon>Dikarya</taxon>
        <taxon>Basidiomycota</taxon>
        <taxon>Agaricomycotina</taxon>
        <taxon>Agaricomycetes</taxon>
        <taxon>Hymenochaetales</taxon>
        <taxon>Hymenochaetaceae</taxon>
        <taxon>Phellinidium</taxon>
    </lineage>
</organism>
<evidence type="ECO:0000313" key="11">
    <source>
        <dbReference type="Proteomes" id="UP000308199"/>
    </source>
</evidence>
<dbReference type="OrthoDB" id="5575075at2759"/>
<dbReference type="EC" id="2.1.2.2" evidence="2"/>
<evidence type="ECO:0000313" key="10">
    <source>
        <dbReference type="EMBL" id="THH06061.1"/>
    </source>
</evidence>
<evidence type="ECO:0000256" key="6">
    <source>
        <dbReference type="ARBA" id="ARBA00041324"/>
    </source>
</evidence>
<dbReference type="InterPro" id="IPR002376">
    <property type="entry name" value="Formyl_transf_N"/>
</dbReference>
<evidence type="ECO:0000256" key="7">
    <source>
        <dbReference type="ARBA" id="ARBA00041682"/>
    </source>
</evidence>
<dbReference type="PROSITE" id="PS00373">
    <property type="entry name" value="GART"/>
    <property type="match status" value="1"/>
</dbReference>